<dbReference type="GO" id="GO:1901135">
    <property type="term" value="P:carbohydrate derivative metabolic process"/>
    <property type="evidence" value="ECO:0007669"/>
    <property type="project" value="InterPro"/>
</dbReference>
<dbReference type="PROSITE" id="PS51071">
    <property type="entry name" value="HTH_RPIR"/>
    <property type="match status" value="1"/>
</dbReference>
<keyword evidence="4" id="KW-1185">Reference proteome</keyword>
<protein>
    <submittedName>
        <fullName evidence="3">RpiR family transcriptional regulator</fullName>
    </submittedName>
</protein>
<evidence type="ECO:0000313" key="4">
    <source>
        <dbReference type="Proteomes" id="UP000245845"/>
    </source>
</evidence>
<dbReference type="EMBL" id="QGDL01000006">
    <property type="protein sequence ID" value="PWJ29337.1"/>
    <property type="molecule type" value="Genomic_DNA"/>
</dbReference>
<dbReference type="InterPro" id="IPR047640">
    <property type="entry name" value="RpiR-like"/>
</dbReference>
<accession>A0A2Y9BCY8</accession>
<comment type="caution">
    <text evidence="3">The sequence shown here is derived from an EMBL/GenBank/DDBJ whole genome shotgun (WGS) entry which is preliminary data.</text>
</comment>
<dbReference type="PROSITE" id="PS51464">
    <property type="entry name" value="SIS"/>
    <property type="match status" value="1"/>
</dbReference>
<dbReference type="GO" id="GO:0003677">
    <property type="term" value="F:DNA binding"/>
    <property type="evidence" value="ECO:0007669"/>
    <property type="project" value="InterPro"/>
</dbReference>
<feature type="domain" description="SIS" evidence="2">
    <location>
        <begin position="139"/>
        <end position="280"/>
    </location>
</feature>
<organism evidence="3 4">
    <name type="scientific">Faecalicatena orotica</name>
    <dbReference type="NCBI Taxonomy" id="1544"/>
    <lineage>
        <taxon>Bacteria</taxon>
        <taxon>Bacillati</taxon>
        <taxon>Bacillota</taxon>
        <taxon>Clostridia</taxon>
        <taxon>Lachnospirales</taxon>
        <taxon>Lachnospiraceae</taxon>
        <taxon>Faecalicatena</taxon>
    </lineage>
</organism>
<proteinExistence type="predicted"/>
<dbReference type="AlphaFoldDB" id="A0A2Y9BCY8"/>
<dbReference type="Proteomes" id="UP000245845">
    <property type="component" value="Unassembled WGS sequence"/>
</dbReference>
<evidence type="ECO:0000259" key="1">
    <source>
        <dbReference type="PROSITE" id="PS51071"/>
    </source>
</evidence>
<evidence type="ECO:0000259" key="2">
    <source>
        <dbReference type="PROSITE" id="PS51464"/>
    </source>
</evidence>
<feature type="domain" description="HTH rpiR-type" evidence="1">
    <location>
        <begin position="17"/>
        <end position="93"/>
    </location>
</feature>
<dbReference type="Pfam" id="PF01418">
    <property type="entry name" value="HTH_6"/>
    <property type="match status" value="1"/>
</dbReference>
<dbReference type="InterPro" id="IPR001347">
    <property type="entry name" value="SIS_dom"/>
</dbReference>
<sequence length="293" mass="34091">MVIQEAEGRKVWTMYILYQRLATLINGEDADTTEYHIASVMMENMDHIVENSIGEIAKLCNVSKSTISKFVRGLGFEDYTDFKWAAMGEKKKEIYTKDGSTINITDFICQNGVNTYMDVLARDIRHLFEGADFRKIDALVRDIHEYKKVAAFGEVYSETAALNFQYKMSLYRKFVYTTIDDMKQTRYIENAEEDTVLVIFSNSGRYINVYSRLEGCPKKTCFDKTKAKVVLVTSNEKMRDDPRVDDCLILDYSDKVQNHPILYQLLIEQIALRYQQIYGFPQENTTEETEIKR</sequence>
<dbReference type="GO" id="GO:0003700">
    <property type="term" value="F:DNA-binding transcription factor activity"/>
    <property type="evidence" value="ECO:0007669"/>
    <property type="project" value="InterPro"/>
</dbReference>
<dbReference type="InterPro" id="IPR036388">
    <property type="entry name" value="WH-like_DNA-bd_sf"/>
</dbReference>
<dbReference type="PANTHER" id="PTHR30514:SF1">
    <property type="entry name" value="HTH-TYPE TRANSCRIPTIONAL REGULATOR HEXR-RELATED"/>
    <property type="match status" value="1"/>
</dbReference>
<reference evidence="3 4" key="1">
    <citation type="submission" date="2018-05" db="EMBL/GenBank/DDBJ databases">
        <title>The Hungate 1000. A catalogue of reference genomes from the rumen microbiome.</title>
        <authorList>
            <person name="Kelly W."/>
        </authorList>
    </citation>
    <scope>NUCLEOTIDE SEQUENCE [LARGE SCALE GENOMIC DNA]</scope>
    <source>
        <strain evidence="3 4">NLAE-zl-C242</strain>
    </source>
</reference>
<dbReference type="InterPro" id="IPR046348">
    <property type="entry name" value="SIS_dom_sf"/>
</dbReference>
<name>A0A2Y9BCY8_9FIRM</name>
<dbReference type="Gene3D" id="3.40.50.10490">
    <property type="entry name" value="Glucose-6-phosphate isomerase like protein, domain 1"/>
    <property type="match status" value="1"/>
</dbReference>
<evidence type="ECO:0000313" key="3">
    <source>
        <dbReference type="EMBL" id="PWJ29337.1"/>
    </source>
</evidence>
<dbReference type="InterPro" id="IPR009057">
    <property type="entry name" value="Homeodomain-like_sf"/>
</dbReference>
<gene>
    <name evidence="3" type="ORF">A8806_10674</name>
</gene>
<dbReference type="GO" id="GO:0097367">
    <property type="term" value="F:carbohydrate derivative binding"/>
    <property type="evidence" value="ECO:0007669"/>
    <property type="project" value="InterPro"/>
</dbReference>
<dbReference type="SUPFAM" id="SSF46689">
    <property type="entry name" value="Homeodomain-like"/>
    <property type="match status" value="1"/>
</dbReference>
<dbReference type="SUPFAM" id="SSF53697">
    <property type="entry name" value="SIS domain"/>
    <property type="match status" value="1"/>
</dbReference>
<dbReference type="InterPro" id="IPR000281">
    <property type="entry name" value="HTH_RpiR"/>
</dbReference>
<dbReference type="Gene3D" id="1.10.10.10">
    <property type="entry name" value="Winged helix-like DNA-binding domain superfamily/Winged helix DNA-binding domain"/>
    <property type="match status" value="1"/>
</dbReference>
<dbReference type="PANTHER" id="PTHR30514">
    <property type="entry name" value="GLUCOKINASE"/>
    <property type="match status" value="1"/>
</dbReference>